<keyword evidence="1" id="KW-1133">Transmembrane helix</keyword>
<evidence type="ECO:0000256" key="1">
    <source>
        <dbReference type="SAM" id="Phobius"/>
    </source>
</evidence>
<gene>
    <name evidence="2" type="ORF">C1706_08055</name>
</gene>
<keyword evidence="3" id="KW-1185">Reference proteome</keyword>
<feature type="transmembrane region" description="Helical" evidence="1">
    <location>
        <begin position="79"/>
        <end position="96"/>
    </location>
</feature>
<evidence type="ECO:0000313" key="3">
    <source>
        <dbReference type="Proteomes" id="UP000290624"/>
    </source>
</evidence>
<sequence>MIKTVSLTLIFEVIVCILAMPGMIQVSDVAIPLALGAGGVAALLPLIAAATLRTPLGWVLAWVSQIACLALGLLTPWMYVVGGAFAALFVVEFVLGRRIESDTAAR</sequence>
<keyword evidence="1" id="KW-0812">Transmembrane</keyword>
<dbReference type="InterPro" id="IPR025327">
    <property type="entry name" value="DUF4233"/>
</dbReference>
<reference evidence="2 3" key="1">
    <citation type="submission" date="2018-01" db="EMBL/GenBank/DDBJ databases">
        <title>Lactibacter flavus gen. nov., sp. nov., a novel bacterium of the family Propionibacteriaceae isolated from raw milk and dairy products.</title>
        <authorList>
            <person name="Wenning M."/>
            <person name="Breitenwieser F."/>
            <person name="Huptas C."/>
            <person name="von Neubeck M."/>
            <person name="Busse H.-J."/>
            <person name="Scherer S."/>
        </authorList>
    </citation>
    <scope>NUCLEOTIDE SEQUENCE [LARGE SCALE GENOMIC DNA]</scope>
    <source>
        <strain evidence="2 3">VG341</strain>
    </source>
</reference>
<feature type="transmembrane region" description="Helical" evidence="1">
    <location>
        <begin position="56"/>
        <end position="73"/>
    </location>
</feature>
<proteinExistence type="predicted"/>
<evidence type="ECO:0000313" key="2">
    <source>
        <dbReference type="EMBL" id="RXW32206.1"/>
    </source>
</evidence>
<organism evidence="2 3">
    <name type="scientific">Propioniciclava flava</name>
    <dbReference type="NCBI Taxonomy" id="2072026"/>
    <lineage>
        <taxon>Bacteria</taxon>
        <taxon>Bacillati</taxon>
        <taxon>Actinomycetota</taxon>
        <taxon>Actinomycetes</taxon>
        <taxon>Propionibacteriales</taxon>
        <taxon>Propionibacteriaceae</taxon>
        <taxon>Propioniciclava</taxon>
    </lineage>
</organism>
<keyword evidence="1" id="KW-0472">Membrane</keyword>
<feature type="transmembrane region" description="Helical" evidence="1">
    <location>
        <begin position="7"/>
        <end position="24"/>
    </location>
</feature>
<dbReference type="AlphaFoldDB" id="A0A4Q2EHQ7"/>
<dbReference type="Pfam" id="PF14017">
    <property type="entry name" value="DUF4233"/>
    <property type="match status" value="1"/>
</dbReference>
<dbReference type="EMBL" id="PPCV01000005">
    <property type="protein sequence ID" value="RXW32206.1"/>
    <property type="molecule type" value="Genomic_DNA"/>
</dbReference>
<dbReference type="Proteomes" id="UP000290624">
    <property type="component" value="Unassembled WGS sequence"/>
</dbReference>
<name>A0A4Q2EHQ7_9ACTN</name>
<accession>A0A4Q2EHQ7</accession>
<protein>
    <submittedName>
        <fullName evidence="2">DUF4233 domain-containing protein</fullName>
    </submittedName>
</protein>
<feature type="transmembrane region" description="Helical" evidence="1">
    <location>
        <begin position="30"/>
        <end position="49"/>
    </location>
</feature>
<comment type="caution">
    <text evidence="2">The sequence shown here is derived from an EMBL/GenBank/DDBJ whole genome shotgun (WGS) entry which is preliminary data.</text>
</comment>